<dbReference type="RefSeq" id="WP_323467073.1">
    <property type="nucleotide sequence ID" value="NZ_CP144224.1"/>
</dbReference>
<name>A0AAJ2U339_ALKPS</name>
<protein>
    <submittedName>
        <fullName evidence="1">Uncharacterized protein</fullName>
    </submittedName>
</protein>
<dbReference type="AlphaFoldDB" id="A0AAJ2U339"/>
<sequence>MNEETKDQITYLKQQLECSREQARLLEAIERTLIKMRELAEASLDSGLSKMDRAILSDQFEQLKEELIELQRKAAPDILH</sequence>
<dbReference type="SUPFAM" id="SSF64518">
    <property type="entry name" value="Phase 1 flagellin"/>
    <property type="match status" value="1"/>
</dbReference>
<evidence type="ECO:0000313" key="1">
    <source>
        <dbReference type="EMBL" id="MDV2886275.1"/>
    </source>
</evidence>
<proteinExistence type="predicted"/>
<dbReference type="Proteomes" id="UP001285636">
    <property type="component" value="Unassembled WGS sequence"/>
</dbReference>
<organism evidence="1 2">
    <name type="scientific">Alkalihalophilus pseudofirmus</name>
    <name type="common">Bacillus pseudofirmus</name>
    <dbReference type="NCBI Taxonomy" id="79885"/>
    <lineage>
        <taxon>Bacteria</taxon>
        <taxon>Bacillati</taxon>
        <taxon>Bacillota</taxon>
        <taxon>Bacilli</taxon>
        <taxon>Bacillales</taxon>
        <taxon>Bacillaceae</taxon>
        <taxon>Alkalihalophilus</taxon>
    </lineage>
</organism>
<reference evidence="1" key="1">
    <citation type="submission" date="2023-10" db="EMBL/GenBank/DDBJ databases">
        <title>Screening of Alkalihalophilus pseudofirmusBZ-TG-HK211 and Its Alleviation of Salt Stress on Rapeseed Growth.</title>
        <authorList>
            <person name="Zhao B."/>
            <person name="Guo T."/>
        </authorList>
    </citation>
    <scope>NUCLEOTIDE SEQUENCE</scope>
    <source>
        <strain evidence="1">BZ-TG-HK211</strain>
    </source>
</reference>
<evidence type="ECO:0000313" key="2">
    <source>
        <dbReference type="Proteomes" id="UP001285636"/>
    </source>
</evidence>
<gene>
    <name evidence="1" type="ORF">RYX45_13885</name>
</gene>
<accession>A0AAJ2U339</accession>
<dbReference type="EMBL" id="JAWJAY010000003">
    <property type="protein sequence ID" value="MDV2886275.1"/>
    <property type="molecule type" value="Genomic_DNA"/>
</dbReference>
<comment type="caution">
    <text evidence="1">The sequence shown here is derived from an EMBL/GenBank/DDBJ whole genome shotgun (WGS) entry which is preliminary data.</text>
</comment>